<dbReference type="Gramene" id="OMO52927">
    <property type="protein sequence ID" value="OMO52927"/>
    <property type="gene ID" value="CCACVL1_29001"/>
</dbReference>
<dbReference type="InterPro" id="IPR051156">
    <property type="entry name" value="Mito/Outer_Membr_Metalloprot"/>
</dbReference>
<reference evidence="8 9" key="1">
    <citation type="submission" date="2013-09" db="EMBL/GenBank/DDBJ databases">
        <title>Corchorus capsularis genome sequencing.</title>
        <authorList>
            <person name="Alam M."/>
            <person name="Haque M.S."/>
            <person name="Islam M.S."/>
            <person name="Emdad E.M."/>
            <person name="Islam M.M."/>
            <person name="Ahmed B."/>
            <person name="Halim A."/>
            <person name="Hossen Q.M.M."/>
            <person name="Hossain M.Z."/>
            <person name="Ahmed R."/>
            <person name="Khan M.M."/>
            <person name="Islam R."/>
            <person name="Rashid M.M."/>
            <person name="Khan S.A."/>
            <person name="Rahman M.S."/>
            <person name="Alam M."/>
        </authorList>
    </citation>
    <scope>NUCLEOTIDE SEQUENCE [LARGE SCALE GENOMIC DNA]</scope>
    <source>
        <strain evidence="9">cv. CVL-1</strain>
        <tissue evidence="8">Whole seedling</tissue>
    </source>
</reference>
<dbReference type="OMA" id="RWYPNPW"/>
<keyword evidence="4 6" id="KW-0862">Zinc</keyword>
<dbReference type="Proteomes" id="UP000188268">
    <property type="component" value="Unassembled WGS sequence"/>
</dbReference>
<dbReference type="GO" id="GO:0051603">
    <property type="term" value="P:proteolysis involved in protein catabolic process"/>
    <property type="evidence" value="ECO:0007669"/>
    <property type="project" value="TreeGrafter"/>
</dbReference>
<dbReference type="PANTHER" id="PTHR22726:SF1">
    <property type="entry name" value="METALLOENDOPEPTIDASE OMA1, MITOCHONDRIAL"/>
    <property type="match status" value="1"/>
</dbReference>
<dbReference type="SUPFAM" id="SSF55486">
    <property type="entry name" value="Metalloproteases ('zincins'), catalytic domain"/>
    <property type="match status" value="1"/>
</dbReference>
<evidence type="ECO:0000256" key="3">
    <source>
        <dbReference type="ARBA" id="ARBA00022801"/>
    </source>
</evidence>
<keyword evidence="2" id="KW-0479">Metal-binding</keyword>
<comment type="similarity">
    <text evidence="6">Belongs to the peptidase M48 family.</text>
</comment>
<evidence type="ECO:0000256" key="6">
    <source>
        <dbReference type="RuleBase" id="RU003983"/>
    </source>
</evidence>
<proteinExistence type="inferred from homology"/>
<dbReference type="OrthoDB" id="7464992at2759"/>
<keyword evidence="9" id="KW-1185">Reference proteome</keyword>
<name>A0A1R3G4F5_COCAP</name>
<accession>A0A1R3G4F5</accession>
<organism evidence="8 9">
    <name type="scientific">Corchorus capsularis</name>
    <name type="common">Jute</name>
    <dbReference type="NCBI Taxonomy" id="210143"/>
    <lineage>
        <taxon>Eukaryota</taxon>
        <taxon>Viridiplantae</taxon>
        <taxon>Streptophyta</taxon>
        <taxon>Embryophyta</taxon>
        <taxon>Tracheophyta</taxon>
        <taxon>Spermatophyta</taxon>
        <taxon>Magnoliopsida</taxon>
        <taxon>eudicotyledons</taxon>
        <taxon>Gunneridae</taxon>
        <taxon>Pentapetalae</taxon>
        <taxon>rosids</taxon>
        <taxon>malvids</taxon>
        <taxon>Malvales</taxon>
        <taxon>Malvaceae</taxon>
        <taxon>Grewioideae</taxon>
        <taxon>Apeibeae</taxon>
        <taxon>Corchorus</taxon>
    </lineage>
</organism>
<evidence type="ECO:0000256" key="4">
    <source>
        <dbReference type="ARBA" id="ARBA00022833"/>
    </source>
</evidence>
<gene>
    <name evidence="8" type="ORF">CCACVL1_29001</name>
</gene>
<feature type="domain" description="Peptidase M48" evidence="7">
    <location>
        <begin position="212"/>
        <end position="282"/>
    </location>
</feature>
<comment type="caution">
    <text evidence="8">The sequence shown here is derived from an EMBL/GenBank/DDBJ whole genome shotgun (WGS) entry which is preliminary data.</text>
</comment>
<dbReference type="STRING" id="210143.A0A1R3G4F5"/>
<keyword evidence="3 6" id="KW-0378">Hydrolase</keyword>
<dbReference type="GO" id="GO:0004222">
    <property type="term" value="F:metalloendopeptidase activity"/>
    <property type="evidence" value="ECO:0007669"/>
    <property type="project" value="InterPro"/>
</dbReference>
<dbReference type="AlphaFoldDB" id="A0A1R3G4F5"/>
<dbReference type="EMBL" id="AWWV01015373">
    <property type="protein sequence ID" value="OMO52927.1"/>
    <property type="molecule type" value="Genomic_DNA"/>
</dbReference>
<evidence type="ECO:0000259" key="7">
    <source>
        <dbReference type="Pfam" id="PF01435"/>
    </source>
</evidence>
<evidence type="ECO:0000256" key="2">
    <source>
        <dbReference type="ARBA" id="ARBA00022723"/>
    </source>
</evidence>
<evidence type="ECO:0000256" key="5">
    <source>
        <dbReference type="ARBA" id="ARBA00023049"/>
    </source>
</evidence>
<dbReference type="PANTHER" id="PTHR22726">
    <property type="entry name" value="METALLOENDOPEPTIDASE OMA1"/>
    <property type="match status" value="1"/>
</dbReference>
<evidence type="ECO:0000313" key="8">
    <source>
        <dbReference type="EMBL" id="OMO52927.1"/>
    </source>
</evidence>
<dbReference type="GO" id="GO:0016020">
    <property type="term" value="C:membrane"/>
    <property type="evidence" value="ECO:0007669"/>
    <property type="project" value="TreeGrafter"/>
</dbReference>
<protein>
    <submittedName>
        <fullName evidence="8">Peptidase M48</fullName>
    </submittedName>
</protein>
<keyword evidence="5 6" id="KW-0482">Metalloprotease</keyword>
<keyword evidence="1 6" id="KW-0645">Protease</keyword>
<evidence type="ECO:0000313" key="9">
    <source>
        <dbReference type="Proteomes" id="UP000188268"/>
    </source>
</evidence>
<dbReference type="InterPro" id="IPR001915">
    <property type="entry name" value="Peptidase_M48"/>
</dbReference>
<dbReference type="GO" id="GO:0046872">
    <property type="term" value="F:metal ion binding"/>
    <property type="evidence" value="ECO:0007669"/>
    <property type="project" value="UniProtKB-KW"/>
</dbReference>
<dbReference type="Pfam" id="PF01435">
    <property type="entry name" value="Peptidase_M48"/>
    <property type="match status" value="1"/>
</dbReference>
<dbReference type="Gene3D" id="3.30.2010.10">
    <property type="entry name" value="Metalloproteases ('zincins'), catalytic domain"/>
    <property type="match status" value="1"/>
</dbReference>
<sequence>MPILFHASSASFRAERVSFSPPILRQNLTSKSKPQWPQSLILSRTSFTRLDVVSVATVAGGAARRLSYRRSGLAPATRSFYHSNRNLPWQISSKSTTQVELVGHTVLLLMGIWFMFTIKLERIPYTERLHFTLCTGSEEELMSKTEDWEKSEKRIIGKILPASDPRVIRVQSIARNLIHGMNKGLMLQNSKLIPSLTKEYHTAVQGNYRQKLAIKHLDGKVWEIYVADKDDKINACCGLNGKIVIYSGLLKNLKSDEEIAAIIAHEMGHAVAWHIAESMVRMEAEADYIGLMLMASAGYDPQVAPNLYENQFPLMFPEIAPDVYEILDYWVSFVSTHPSGKKRAKLLKEPRTMDLAKQNINFTI</sequence>
<evidence type="ECO:0000256" key="1">
    <source>
        <dbReference type="ARBA" id="ARBA00022670"/>
    </source>
</evidence>
<comment type="cofactor">
    <cofactor evidence="6">
        <name>Zn(2+)</name>
        <dbReference type="ChEBI" id="CHEBI:29105"/>
    </cofactor>
    <text evidence="6">Binds 1 zinc ion per subunit.</text>
</comment>
<dbReference type="CDD" id="cd07331">
    <property type="entry name" value="M48C_Oma1_like"/>
    <property type="match status" value="1"/>
</dbReference>